<dbReference type="STRING" id="6832.A0A553P877"/>
<accession>A0A553P877</accession>
<evidence type="ECO:0000313" key="3">
    <source>
        <dbReference type="EMBL" id="TRY73877.1"/>
    </source>
</evidence>
<evidence type="ECO:0000256" key="2">
    <source>
        <dbReference type="SAM" id="Phobius"/>
    </source>
</evidence>
<feature type="transmembrane region" description="Helical" evidence="2">
    <location>
        <begin position="102"/>
        <end position="123"/>
    </location>
</feature>
<feature type="compositionally biased region" description="Polar residues" evidence="1">
    <location>
        <begin position="199"/>
        <end position="208"/>
    </location>
</feature>
<gene>
    <name evidence="3" type="ORF">TCAL_15746</name>
</gene>
<evidence type="ECO:0000313" key="4">
    <source>
        <dbReference type="Proteomes" id="UP000318571"/>
    </source>
</evidence>
<sequence>MSTLGRKTPSLVGQGFCVLPWVHGSNLARWNIEKERYQTCSIAVVQEPLIQYRSIRTFSGVLAHWILHIGCSRSSTTGYYIFSFDFVYVGNPHVRNLLSLPMPFPSLALLLLLVTSVMLFDALRKEQETAFKAIVNDMIFSYNIVMFIAWLVFNILNLLSCACIFSLYLELNDLTKLQDLARLKWTTIVLCPPQERQDTFGSRPTSPYVNRDTMREESTTKRGF</sequence>
<name>A0A553P877_TIGCA</name>
<evidence type="ECO:0000256" key="1">
    <source>
        <dbReference type="SAM" id="MobiDB-lite"/>
    </source>
</evidence>
<dbReference type="Proteomes" id="UP000318571">
    <property type="component" value="Chromosome 3"/>
</dbReference>
<keyword evidence="2" id="KW-0812">Transmembrane</keyword>
<dbReference type="EMBL" id="VCGU01000007">
    <property type="protein sequence ID" value="TRY73877.1"/>
    <property type="molecule type" value="Genomic_DNA"/>
</dbReference>
<organism evidence="3 4">
    <name type="scientific">Tigriopus californicus</name>
    <name type="common">Marine copepod</name>
    <dbReference type="NCBI Taxonomy" id="6832"/>
    <lineage>
        <taxon>Eukaryota</taxon>
        <taxon>Metazoa</taxon>
        <taxon>Ecdysozoa</taxon>
        <taxon>Arthropoda</taxon>
        <taxon>Crustacea</taxon>
        <taxon>Multicrustacea</taxon>
        <taxon>Hexanauplia</taxon>
        <taxon>Copepoda</taxon>
        <taxon>Harpacticoida</taxon>
        <taxon>Harpacticidae</taxon>
        <taxon>Tigriopus</taxon>
    </lineage>
</organism>
<protein>
    <submittedName>
        <fullName evidence="3">Uncharacterized protein</fullName>
    </submittedName>
</protein>
<keyword evidence="4" id="KW-1185">Reference proteome</keyword>
<feature type="region of interest" description="Disordered" evidence="1">
    <location>
        <begin position="197"/>
        <end position="224"/>
    </location>
</feature>
<feature type="transmembrane region" description="Helical" evidence="2">
    <location>
        <begin position="61"/>
        <end position="82"/>
    </location>
</feature>
<keyword evidence="2" id="KW-0472">Membrane</keyword>
<feature type="transmembrane region" description="Helical" evidence="2">
    <location>
        <begin position="144"/>
        <end position="169"/>
    </location>
</feature>
<reference evidence="3 4" key="1">
    <citation type="journal article" date="2018" name="Nat. Ecol. Evol.">
        <title>Genomic signatures of mitonuclear coevolution across populations of Tigriopus californicus.</title>
        <authorList>
            <person name="Barreto F.S."/>
            <person name="Watson E.T."/>
            <person name="Lima T.G."/>
            <person name="Willett C.S."/>
            <person name="Edmands S."/>
            <person name="Li W."/>
            <person name="Burton R.S."/>
        </authorList>
    </citation>
    <scope>NUCLEOTIDE SEQUENCE [LARGE SCALE GENOMIC DNA]</scope>
    <source>
        <strain evidence="3 4">San Diego</strain>
    </source>
</reference>
<proteinExistence type="predicted"/>
<comment type="caution">
    <text evidence="3">The sequence shown here is derived from an EMBL/GenBank/DDBJ whole genome shotgun (WGS) entry which is preliminary data.</text>
</comment>
<keyword evidence="2" id="KW-1133">Transmembrane helix</keyword>
<dbReference type="AlphaFoldDB" id="A0A553P877"/>
<feature type="compositionally biased region" description="Basic and acidic residues" evidence="1">
    <location>
        <begin position="212"/>
        <end position="224"/>
    </location>
</feature>